<protein>
    <submittedName>
        <fullName evidence="1">Uncharacterized protein</fullName>
    </submittedName>
</protein>
<organism evidence="1 2">
    <name type="scientific">Halocaridina rubra</name>
    <name type="common">Hawaiian red shrimp</name>
    <dbReference type="NCBI Taxonomy" id="373956"/>
    <lineage>
        <taxon>Eukaryota</taxon>
        <taxon>Metazoa</taxon>
        <taxon>Ecdysozoa</taxon>
        <taxon>Arthropoda</taxon>
        <taxon>Crustacea</taxon>
        <taxon>Multicrustacea</taxon>
        <taxon>Malacostraca</taxon>
        <taxon>Eumalacostraca</taxon>
        <taxon>Eucarida</taxon>
        <taxon>Decapoda</taxon>
        <taxon>Pleocyemata</taxon>
        <taxon>Caridea</taxon>
        <taxon>Atyoidea</taxon>
        <taxon>Atyidae</taxon>
        <taxon>Halocaridina</taxon>
    </lineage>
</organism>
<gene>
    <name evidence="1" type="ORF">SK128_011118</name>
</gene>
<keyword evidence="2" id="KW-1185">Reference proteome</keyword>
<comment type="caution">
    <text evidence="1">The sequence shown here is derived from an EMBL/GenBank/DDBJ whole genome shotgun (WGS) entry which is preliminary data.</text>
</comment>
<feature type="non-terminal residue" evidence="1">
    <location>
        <position position="51"/>
    </location>
</feature>
<evidence type="ECO:0000313" key="1">
    <source>
        <dbReference type="EMBL" id="KAK7072371.1"/>
    </source>
</evidence>
<dbReference type="AlphaFoldDB" id="A0AAN8WXP6"/>
<dbReference type="EMBL" id="JAXCGZ010013524">
    <property type="protein sequence ID" value="KAK7072371.1"/>
    <property type="molecule type" value="Genomic_DNA"/>
</dbReference>
<reference evidence="1 2" key="1">
    <citation type="submission" date="2023-11" db="EMBL/GenBank/DDBJ databases">
        <title>Halocaridina rubra genome assembly.</title>
        <authorList>
            <person name="Smith C."/>
        </authorList>
    </citation>
    <scope>NUCLEOTIDE SEQUENCE [LARGE SCALE GENOMIC DNA]</scope>
    <source>
        <strain evidence="1">EP-1</strain>
        <tissue evidence="1">Whole</tissue>
    </source>
</reference>
<accession>A0AAN8WXP6</accession>
<dbReference type="Proteomes" id="UP001381693">
    <property type="component" value="Unassembled WGS sequence"/>
</dbReference>
<evidence type="ECO:0000313" key="2">
    <source>
        <dbReference type="Proteomes" id="UP001381693"/>
    </source>
</evidence>
<name>A0AAN8WXP6_HALRR</name>
<proteinExistence type="predicted"/>
<sequence>MGGCVSRCWPSFPDPRYIPVRSRYLRQDETVQLELVVTHEEQPMRLSSVAS</sequence>